<proteinExistence type="predicted"/>
<dbReference type="OrthoDB" id="4367324at2759"/>
<protein>
    <submittedName>
        <fullName evidence="1">Uncharacterized protein</fullName>
    </submittedName>
</protein>
<gene>
    <name evidence="1" type="ORF">GQX73_g531</name>
</gene>
<name>A0A7C8MXL5_9PEZI</name>
<accession>A0A7C8MXL5</accession>
<dbReference type="EMBL" id="WUBL01000003">
    <property type="protein sequence ID" value="KAF2972908.1"/>
    <property type="molecule type" value="Genomic_DNA"/>
</dbReference>
<sequence length="263" mass="28993">MMNSNKRSPTSGASSLHDLMSTYDKSSPLLPLSVYYENAGDEEVGTCGGDDGTCVPVGWQPYIDEWGRYASTELNVVDLLKATLILRLRIALQAAAPGMSIIGTPKHFKSYWGHANAPEGSPETRIGPDLIVLDGDGGSIPEREELDKYIVTVGDIKVSHPVLNQDEESFLPGTNCYESWLVQPSQCCMDLDIPFGFLLTNYEIVFFHLPWSKSTPLLASHTRLSGTPLFQLLSRVPCLKTLPQTHSPAFNRETVVPWIALVR</sequence>
<dbReference type="Proteomes" id="UP000481858">
    <property type="component" value="Unassembled WGS sequence"/>
</dbReference>
<dbReference type="InParanoid" id="A0A7C8MXL5"/>
<evidence type="ECO:0000313" key="2">
    <source>
        <dbReference type="Proteomes" id="UP000481858"/>
    </source>
</evidence>
<keyword evidence="2" id="KW-1185">Reference proteome</keyword>
<organism evidence="1 2">
    <name type="scientific">Xylaria multiplex</name>
    <dbReference type="NCBI Taxonomy" id="323545"/>
    <lineage>
        <taxon>Eukaryota</taxon>
        <taxon>Fungi</taxon>
        <taxon>Dikarya</taxon>
        <taxon>Ascomycota</taxon>
        <taxon>Pezizomycotina</taxon>
        <taxon>Sordariomycetes</taxon>
        <taxon>Xylariomycetidae</taxon>
        <taxon>Xylariales</taxon>
        <taxon>Xylariaceae</taxon>
        <taxon>Xylaria</taxon>
    </lineage>
</organism>
<comment type="caution">
    <text evidence="1">The sequence shown here is derived from an EMBL/GenBank/DDBJ whole genome shotgun (WGS) entry which is preliminary data.</text>
</comment>
<dbReference type="AlphaFoldDB" id="A0A7C8MXL5"/>
<reference evidence="1 2" key="1">
    <citation type="submission" date="2019-12" db="EMBL/GenBank/DDBJ databases">
        <title>Draft genome sequence of the ascomycete Xylaria multiplex DSM 110363.</title>
        <authorList>
            <person name="Buettner E."/>
            <person name="Kellner H."/>
        </authorList>
    </citation>
    <scope>NUCLEOTIDE SEQUENCE [LARGE SCALE GENOMIC DNA]</scope>
    <source>
        <strain evidence="1 2">DSM 110363</strain>
    </source>
</reference>
<evidence type="ECO:0000313" key="1">
    <source>
        <dbReference type="EMBL" id="KAF2972908.1"/>
    </source>
</evidence>